<name>A0A2T2X8W6_9FIRM</name>
<organism evidence="5 6">
    <name type="scientific">Sulfobacillus benefaciens</name>
    <dbReference type="NCBI Taxonomy" id="453960"/>
    <lineage>
        <taxon>Bacteria</taxon>
        <taxon>Bacillati</taxon>
        <taxon>Bacillota</taxon>
        <taxon>Clostridia</taxon>
        <taxon>Eubacteriales</taxon>
        <taxon>Clostridiales Family XVII. Incertae Sedis</taxon>
        <taxon>Sulfobacillus</taxon>
    </lineage>
</organism>
<evidence type="ECO:0000256" key="1">
    <source>
        <dbReference type="ARBA" id="ARBA00009277"/>
    </source>
</evidence>
<evidence type="ECO:0000313" key="6">
    <source>
        <dbReference type="Proteomes" id="UP000242699"/>
    </source>
</evidence>
<dbReference type="PANTHER" id="PTHR35004">
    <property type="entry name" value="TRANSPOSASE RV3428C-RELATED"/>
    <property type="match status" value="1"/>
</dbReference>
<evidence type="ECO:0000259" key="4">
    <source>
        <dbReference type="PROSITE" id="PS50994"/>
    </source>
</evidence>
<dbReference type="GO" id="GO:0015074">
    <property type="term" value="P:DNA integration"/>
    <property type="evidence" value="ECO:0007669"/>
    <property type="project" value="InterPro"/>
</dbReference>
<dbReference type="SUPFAM" id="SSF53098">
    <property type="entry name" value="Ribonuclease H-like"/>
    <property type="match status" value="1"/>
</dbReference>
<dbReference type="Gene3D" id="3.30.420.10">
    <property type="entry name" value="Ribonuclease H-like superfamily/Ribonuclease H"/>
    <property type="match status" value="1"/>
</dbReference>
<evidence type="ECO:0000259" key="3">
    <source>
        <dbReference type="PROSITE" id="PS50532"/>
    </source>
</evidence>
<dbReference type="InterPro" id="IPR012337">
    <property type="entry name" value="RNaseH-like_sf"/>
</dbReference>
<evidence type="ECO:0008006" key="7">
    <source>
        <dbReference type="Google" id="ProtNLM"/>
    </source>
</evidence>
<dbReference type="AlphaFoldDB" id="A0A2T2X8W6"/>
<gene>
    <name evidence="5" type="ORF">C7B43_03615</name>
</gene>
<feature type="region of interest" description="Disordered" evidence="2">
    <location>
        <begin position="487"/>
        <end position="526"/>
    </location>
</feature>
<comment type="caution">
    <text evidence="5">The sequence shown here is derived from an EMBL/GenBank/DDBJ whole genome shotgun (WGS) entry which is preliminary data.</text>
</comment>
<proteinExistence type="inferred from homology"/>
<dbReference type="InterPro" id="IPR036397">
    <property type="entry name" value="RNaseH_sf"/>
</dbReference>
<dbReference type="EMBL" id="PXYT01000005">
    <property type="protein sequence ID" value="PSR30953.1"/>
    <property type="molecule type" value="Genomic_DNA"/>
</dbReference>
<feature type="domain" description="HTH IS408-type" evidence="3">
    <location>
        <begin position="12"/>
        <end position="92"/>
    </location>
</feature>
<dbReference type="Pfam" id="PF22483">
    <property type="entry name" value="Mu-transpos_C_2"/>
    <property type="match status" value="1"/>
</dbReference>
<accession>A0A2T2X8W6</accession>
<reference evidence="5 6" key="1">
    <citation type="journal article" date="2014" name="BMC Genomics">
        <title>Comparison of environmental and isolate Sulfobacillus genomes reveals diverse carbon, sulfur, nitrogen, and hydrogen metabolisms.</title>
        <authorList>
            <person name="Justice N.B."/>
            <person name="Norman A."/>
            <person name="Brown C.T."/>
            <person name="Singh A."/>
            <person name="Thomas B.C."/>
            <person name="Banfield J.F."/>
        </authorList>
    </citation>
    <scope>NUCLEOTIDE SEQUENCE [LARGE SCALE GENOMIC DNA]</scope>
    <source>
        <strain evidence="5">AMDSBA1</strain>
    </source>
</reference>
<feature type="domain" description="Integrase catalytic" evidence="4">
    <location>
        <begin position="136"/>
        <end position="318"/>
    </location>
</feature>
<dbReference type="GO" id="GO:0003676">
    <property type="term" value="F:nucleic acid binding"/>
    <property type="evidence" value="ECO:0007669"/>
    <property type="project" value="InterPro"/>
</dbReference>
<dbReference type="Proteomes" id="UP000242699">
    <property type="component" value="Unassembled WGS sequence"/>
</dbReference>
<dbReference type="PROSITE" id="PS50994">
    <property type="entry name" value="INTEGRASE"/>
    <property type="match status" value="1"/>
</dbReference>
<protein>
    <recommendedName>
        <fullName evidence="7">IS21 family transposase</fullName>
    </recommendedName>
</protein>
<dbReference type="NCBIfam" id="NF033546">
    <property type="entry name" value="transpos_IS21"/>
    <property type="match status" value="1"/>
</dbReference>
<dbReference type="InterPro" id="IPR001584">
    <property type="entry name" value="Integrase_cat-core"/>
</dbReference>
<comment type="similarity">
    <text evidence="1">Belongs to the transposase IS21/IS408/IS1162 family.</text>
</comment>
<evidence type="ECO:0000313" key="5">
    <source>
        <dbReference type="EMBL" id="PSR30953.1"/>
    </source>
</evidence>
<dbReference type="PROSITE" id="PS50532">
    <property type="entry name" value="HTH_IS408"/>
    <property type="match status" value="1"/>
</dbReference>
<dbReference type="InterPro" id="IPR017895">
    <property type="entry name" value="HTH_IS408/IS1162_type"/>
</dbReference>
<dbReference type="InterPro" id="IPR054353">
    <property type="entry name" value="IstA-like_C"/>
</dbReference>
<sequence>MISKRRFTMRQIREILRLYHEQHYSLRMISRSLAMSHVAVKKVVDRAQAAGYTWPLDPECTDAVLDQALYPHPQGRPLKRPEPDWSTIHHELQRKEVTLALLWLEYKQQWPDGYQYTQFCAHYEHWAQALDVVLRHHHTPGDKMFVDYAGVTVPIHDAITGGEFPAQVFVATLGASNYTFVEVQPDQSLASWIQGHVHAVEAFQGVPLAVVPDNLRSGVAHPDRYEPVLTVTYQEWAHHYHTTILPARVRKPRDKSAVEIHVKIVEQHVLGPLRHQTFFSLAEANTAVQALVDQLNRRPFQKMPGSRRTRWEQEERPALQALPAQRYEFAEWRHARVHIDYHIEVLGSYYSVPYTLVQAVVDVRMTATLVEIFYDQERVASHLRASRPQMWMTDPHHRPAHHQAVLDWTPDRFHAWAGQFGPATTHVIDQILATPVYPEDSYRRCLGILQGLGRRYGSAAVEAAAVRAVDSRVFSYRGIKHLCEQAATEQAPPASNEAEVSPGNIRGAQYYDQPGQALPKGDETPS</sequence>
<dbReference type="PANTHER" id="PTHR35004:SF8">
    <property type="entry name" value="TRANSPOSASE RV3428C-RELATED"/>
    <property type="match status" value="1"/>
</dbReference>
<evidence type="ECO:0000256" key="2">
    <source>
        <dbReference type="SAM" id="MobiDB-lite"/>
    </source>
</evidence>